<sequence>MRTENSMIVFFSTATNHDLFPCLSSGKLISLANDARDDENAHQVMILSLFSLFNQGSRTRPQVHASQQATFVTDSSGITSYLCRCWEQGTSDFFLRDGYLHWLLRLRPRIGRYSPSYCCATWTSCQTYCTPDPKPQPVSPRLPLPEGDSSPNYSQTMFATTLPPVNGDTSCPVCGNAVSSSILGRPPEVSAHSFTQVTYKSEA</sequence>
<feature type="compositionally biased region" description="Polar residues" evidence="1">
    <location>
        <begin position="149"/>
        <end position="159"/>
    </location>
</feature>
<accession>A0AAE0JLE0</accession>
<dbReference type="EMBL" id="JAUEPP010000002">
    <property type="protein sequence ID" value="KAK3351794.1"/>
    <property type="molecule type" value="Genomic_DNA"/>
</dbReference>
<feature type="region of interest" description="Disordered" evidence="1">
    <location>
        <begin position="136"/>
        <end position="159"/>
    </location>
</feature>
<dbReference type="AlphaFoldDB" id="A0AAE0JLE0"/>
<reference evidence="2" key="2">
    <citation type="submission" date="2023-06" db="EMBL/GenBank/DDBJ databases">
        <authorList>
            <consortium name="Lawrence Berkeley National Laboratory"/>
            <person name="Haridas S."/>
            <person name="Hensen N."/>
            <person name="Bonometti L."/>
            <person name="Westerberg I."/>
            <person name="Brannstrom I.O."/>
            <person name="Guillou S."/>
            <person name="Cros-Aarteil S."/>
            <person name="Calhoun S."/>
            <person name="Kuo A."/>
            <person name="Mondo S."/>
            <person name="Pangilinan J."/>
            <person name="Riley R."/>
            <person name="Labutti K."/>
            <person name="Andreopoulos B."/>
            <person name="Lipzen A."/>
            <person name="Chen C."/>
            <person name="Yanf M."/>
            <person name="Daum C."/>
            <person name="Ng V."/>
            <person name="Clum A."/>
            <person name="Steindorff A."/>
            <person name="Ohm R."/>
            <person name="Martin F."/>
            <person name="Silar P."/>
            <person name="Natvig D."/>
            <person name="Lalanne C."/>
            <person name="Gautier V."/>
            <person name="Ament-Velasquez S.L."/>
            <person name="Kruys A."/>
            <person name="Hutchinson M.I."/>
            <person name="Powell A.J."/>
            <person name="Barry K."/>
            <person name="Miller A.N."/>
            <person name="Grigoriev I.V."/>
            <person name="Debuchy R."/>
            <person name="Gladieux P."/>
            <person name="Thoren M.H."/>
            <person name="Johannesson H."/>
        </authorList>
    </citation>
    <scope>NUCLEOTIDE SEQUENCE</scope>
    <source>
        <strain evidence="2">CBS 560.94</strain>
    </source>
</reference>
<reference evidence="2" key="1">
    <citation type="journal article" date="2023" name="Mol. Phylogenet. Evol.">
        <title>Genome-scale phylogeny and comparative genomics of the fungal order Sordariales.</title>
        <authorList>
            <person name="Hensen N."/>
            <person name="Bonometti L."/>
            <person name="Westerberg I."/>
            <person name="Brannstrom I.O."/>
            <person name="Guillou S."/>
            <person name="Cros-Aarteil S."/>
            <person name="Calhoun S."/>
            <person name="Haridas S."/>
            <person name="Kuo A."/>
            <person name="Mondo S."/>
            <person name="Pangilinan J."/>
            <person name="Riley R."/>
            <person name="LaButti K."/>
            <person name="Andreopoulos B."/>
            <person name="Lipzen A."/>
            <person name="Chen C."/>
            <person name="Yan M."/>
            <person name="Daum C."/>
            <person name="Ng V."/>
            <person name="Clum A."/>
            <person name="Steindorff A."/>
            <person name="Ohm R.A."/>
            <person name="Martin F."/>
            <person name="Silar P."/>
            <person name="Natvig D.O."/>
            <person name="Lalanne C."/>
            <person name="Gautier V."/>
            <person name="Ament-Velasquez S.L."/>
            <person name="Kruys A."/>
            <person name="Hutchinson M.I."/>
            <person name="Powell A.J."/>
            <person name="Barry K."/>
            <person name="Miller A.N."/>
            <person name="Grigoriev I.V."/>
            <person name="Debuchy R."/>
            <person name="Gladieux P."/>
            <person name="Hiltunen Thoren M."/>
            <person name="Johannesson H."/>
        </authorList>
    </citation>
    <scope>NUCLEOTIDE SEQUENCE</scope>
    <source>
        <strain evidence="2">CBS 560.94</strain>
    </source>
</reference>
<dbReference type="GeneID" id="87858010"/>
<dbReference type="RefSeq" id="XP_062685089.1">
    <property type="nucleotide sequence ID" value="XM_062820856.1"/>
</dbReference>
<gene>
    <name evidence="2" type="ORF">B0H65DRAFT_134993</name>
</gene>
<organism evidence="2 3">
    <name type="scientific">Neurospora tetraspora</name>
    <dbReference type="NCBI Taxonomy" id="94610"/>
    <lineage>
        <taxon>Eukaryota</taxon>
        <taxon>Fungi</taxon>
        <taxon>Dikarya</taxon>
        <taxon>Ascomycota</taxon>
        <taxon>Pezizomycotina</taxon>
        <taxon>Sordariomycetes</taxon>
        <taxon>Sordariomycetidae</taxon>
        <taxon>Sordariales</taxon>
        <taxon>Sordariaceae</taxon>
        <taxon>Neurospora</taxon>
    </lineage>
</organism>
<proteinExistence type="predicted"/>
<comment type="caution">
    <text evidence="2">The sequence shown here is derived from an EMBL/GenBank/DDBJ whole genome shotgun (WGS) entry which is preliminary data.</text>
</comment>
<protein>
    <submittedName>
        <fullName evidence="2">Uncharacterized protein</fullName>
    </submittedName>
</protein>
<evidence type="ECO:0000256" key="1">
    <source>
        <dbReference type="SAM" id="MobiDB-lite"/>
    </source>
</evidence>
<evidence type="ECO:0000313" key="3">
    <source>
        <dbReference type="Proteomes" id="UP001278500"/>
    </source>
</evidence>
<dbReference type="Proteomes" id="UP001278500">
    <property type="component" value="Unassembled WGS sequence"/>
</dbReference>
<name>A0AAE0JLE0_9PEZI</name>
<keyword evidence="3" id="KW-1185">Reference proteome</keyword>
<evidence type="ECO:0000313" key="2">
    <source>
        <dbReference type="EMBL" id="KAK3351794.1"/>
    </source>
</evidence>